<protein>
    <recommendedName>
        <fullName evidence="1">Transposase-associated domain-containing protein</fullName>
    </recommendedName>
</protein>
<dbReference type="Proteomes" id="UP001054821">
    <property type="component" value="Chromosome 6"/>
</dbReference>
<accession>A0AAD4VEX4</accession>
<proteinExistence type="predicted"/>
<dbReference type="Pfam" id="PF13963">
    <property type="entry name" value="Transpos_assoc"/>
    <property type="match status" value="1"/>
</dbReference>
<feature type="domain" description="Transposase-associated" evidence="1">
    <location>
        <begin position="3"/>
        <end position="41"/>
    </location>
</feature>
<dbReference type="AlphaFoldDB" id="A0AAD4VEX4"/>
<organism evidence="2 3">
    <name type="scientific">Prunus dulcis</name>
    <name type="common">Almond</name>
    <name type="synonym">Amygdalus dulcis</name>
    <dbReference type="NCBI Taxonomy" id="3755"/>
    <lineage>
        <taxon>Eukaryota</taxon>
        <taxon>Viridiplantae</taxon>
        <taxon>Streptophyta</taxon>
        <taxon>Embryophyta</taxon>
        <taxon>Tracheophyta</taxon>
        <taxon>Spermatophyta</taxon>
        <taxon>Magnoliopsida</taxon>
        <taxon>eudicotyledons</taxon>
        <taxon>Gunneridae</taxon>
        <taxon>Pentapetalae</taxon>
        <taxon>rosids</taxon>
        <taxon>fabids</taxon>
        <taxon>Rosales</taxon>
        <taxon>Rosaceae</taxon>
        <taxon>Amygdaloideae</taxon>
        <taxon>Amygdaleae</taxon>
        <taxon>Prunus</taxon>
    </lineage>
</organism>
<evidence type="ECO:0000259" key="1">
    <source>
        <dbReference type="Pfam" id="PF13963"/>
    </source>
</evidence>
<evidence type="ECO:0000313" key="3">
    <source>
        <dbReference type="Proteomes" id="UP001054821"/>
    </source>
</evidence>
<keyword evidence="3" id="KW-1185">Reference proteome</keyword>
<name>A0AAD4VEX4_PRUDU</name>
<evidence type="ECO:0000313" key="2">
    <source>
        <dbReference type="EMBL" id="KAI5323834.1"/>
    </source>
</evidence>
<gene>
    <name evidence="2" type="ORF">L3X38_032907</name>
</gene>
<comment type="caution">
    <text evidence="2">The sequence shown here is derived from an EMBL/GenBank/DDBJ whole genome shotgun (WGS) entry which is preliminary data.</text>
</comment>
<dbReference type="InterPro" id="IPR029480">
    <property type="entry name" value="Transpos_assoc"/>
</dbReference>
<reference evidence="2 3" key="1">
    <citation type="journal article" date="2022" name="G3 (Bethesda)">
        <title>Whole-genome sequence and methylome profiling of the almond [Prunus dulcis (Mill.) D.A. Webb] cultivar 'Nonpareil'.</title>
        <authorList>
            <person name="D'Amico-Willman K.M."/>
            <person name="Ouma W.Z."/>
            <person name="Meulia T."/>
            <person name="Sideli G.M."/>
            <person name="Gradziel T.M."/>
            <person name="Fresnedo-Ramirez J."/>
        </authorList>
    </citation>
    <scope>NUCLEOTIDE SEQUENCE [LARGE SCALE GENOMIC DNA]</scope>
    <source>
        <strain evidence="2">Clone GOH B32 T37-40</strain>
    </source>
</reference>
<dbReference type="EMBL" id="JAJFAZ020000006">
    <property type="protein sequence ID" value="KAI5323834.1"/>
    <property type="molecule type" value="Genomic_DNA"/>
</dbReference>
<sequence>MDKSWMHANRRSKAYELGVEGFLNFAVENLGNTTHIHCPCNIGSDPYEFANVIRDGDQPLYPGCRKYMKLSALVKLYNLKVKHGMSDVCFTELLILQGDFLTEGSTMPSSMYEAKKTLSTLGMS</sequence>